<sequence length="204" mass="22486">MSAPFSAEGGFRPLTRAEVQNEIGKLDLTEQGRIRRTADIMSQDLPGDGRDLLHDAVCKALTSRRCKADLSVEQFLGGVMRSLASTKRRSRERGRENHIFMPAEEVAEQMGSGGYTVASADQIIEIERIRAIAADALEQLAAASTAQAALIEAVGLGLRGQEIADRLKVTLEDLATLRRSLKRHVQRLWPTIESEINQEEHLEA</sequence>
<evidence type="ECO:0008006" key="3">
    <source>
        <dbReference type="Google" id="ProtNLM"/>
    </source>
</evidence>
<evidence type="ECO:0000313" key="2">
    <source>
        <dbReference type="Proteomes" id="UP001220395"/>
    </source>
</evidence>
<organism evidence="1 2">
    <name type="scientific">Sphingomonas naphthae</name>
    <dbReference type="NCBI Taxonomy" id="1813468"/>
    <lineage>
        <taxon>Bacteria</taxon>
        <taxon>Pseudomonadati</taxon>
        <taxon>Pseudomonadota</taxon>
        <taxon>Alphaproteobacteria</taxon>
        <taxon>Sphingomonadales</taxon>
        <taxon>Sphingomonadaceae</taxon>
        <taxon>Sphingomonas</taxon>
    </lineage>
</organism>
<evidence type="ECO:0000313" key="1">
    <source>
        <dbReference type="EMBL" id="WCT74190.1"/>
    </source>
</evidence>
<dbReference type="EMBL" id="CP117411">
    <property type="protein sequence ID" value="WCT74190.1"/>
    <property type="molecule type" value="Genomic_DNA"/>
</dbReference>
<gene>
    <name evidence="1" type="ORF">PQ455_02865</name>
</gene>
<accession>A0ABY7TML4</accession>
<name>A0ABY7TML4_9SPHN</name>
<protein>
    <recommendedName>
        <fullName evidence="3">Sigma-70 family RNA polymerase sigma factor</fullName>
    </recommendedName>
</protein>
<reference evidence="1 2" key="1">
    <citation type="submission" date="2023-02" db="EMBL/GenBank/DDBJ databases">
        <title>Genome sequence of Sphingomonas naphthae.</title>
        <authorList>
            <person name="Kim S."/>
            <person name="Heo J."/>
            <person name="Kwon S.-W."/>
        </authorList>
    </citation>
    <scope>NUCLEOTIDE SEQUENCE [LARGE SCALE GENOMIC DNA]</scope>
    <source>
        <strain evidence="1 2">KACC 18716</strain>
    </source>
</reference>
<keyword evidence="2" id="KW-1185">Reference proteome</keyword>
<dbReference type="RefSeq" id="WP_273689029.1">
    <property type="nucleotide sequence ID" value="NZ_CP117411.1"/>
</dbReference>
<proteinExistence type="predicted"/>
<dbReference type="Proteomes" id="UP001220395">
    <property type="component" value="Chromosome"/>
</dbReference>